<keyword evidence="3 6" id="KW-0812">Transmembrane</keyword>
<dbReference type="GO" id="GO:0005886">
    <property type="term" value="C:plasma membrane"/>
    <property type="evidence" value="ECO:0007669"/>
    <property type="project" value="UniProtKB-SubCell"/>
</dbReference>
<sequence>MFSQLRGGIVVPMTNNVLNETTDKVKKLRRSREDRMLAGVCGGAAKMLGVDATLLRIGLVAATLFGFGAGAVLYVACWVLMPEEEISTPDLYQPQDTTPTF</sequence>
<reference evidence="8 9" key="1">
    <citation type="submission" date="2018-03" db="EMBL/GenBank/DDBJ databases">
        <title>Genomic Encyclopedia of Archaeal and Bacterial Type Strains, Phase II (KMG-II): from individual species to whole genera.</title>
        <authorList>
            <person name="Goeker M."/>
        </authorList>
    </citation>
    <scope>NUCLEOTIDE SEQUENCE [LARGE SCALE GENOMIC DNA]</scope>
    <source>
        <strain evidence="8 9">DSM 44720</strain>
    </source>
</reference>
<dbReference type="AlphaFoldDB" id="A0A2T0TLH8"/>
<keyword evidence="5 6" id="KW-0472">Membrane</keyword>
<dbReference type="Pfam" id="PF04024">
    <property type="entry name" value="PspC"/>
    <property type="match status" value="1"/>
</dbReference>
<organism evidence="8 9">
    <name type="scientific">Umezawaea tangerina</name>
    <dbReference type="NCBI Taxonomy" id="84725"/>
    <lineage>
        <taxon>Bacteria</taxon>
        <taxon>Bacillati</taxon>
        <taxon>Actinomycetota</taxon>
        <taxon>Actinomycetes</taxon>
        <taxon>Pseudonocardiales</taxon>
        <taxon>Pseudonocardiaceae</taxon>
        <taxon>Umezawaea</taxon>
    </lineage>
</organism>
<evidence type="ECO:0000313" key="9">
    <source>
        <dbReference type="Proteomes" id="UP000239494"/>
    </source>
</evidence>
<evidence type="ECO:0000313" key="8">
    <source>
        <dbReference type="EMBL" id="PRY46378.1"/>
    </source>
</evidence>
<name>A0A2T0TLH8_9PSEU</name>
<evidence type="ECO:0000259" key="7">
    <source>
        <dbReference type="Pfam" id="PF04024"/>
    </source>
</evidence>
<evidence type="ECO:0000256" key="2">
    <source>
        <dbReference type="ARBA" id="ARBA00022475"/>
    </source>
</evidence>
<accession>A0A2T0TLH8</accession>
<feature type="transmembrane region" description="Helical" evidence="6">
    <location>
        <begin position="54"/>
        <end position="81"/>
    </location>
</feature>
<dbReference type="EMBL" id="PVTF01000001">
    <property type="protein sequence ID" value="PRY46378.1"/>
    <property type="molecule type" value="Genomic_DNA"/>
</dbReference>
<dbReference type="PANTHER" id="PTHR33885:SF3">
    <property type="entry name" value="PHAGE SHOCK PROTEIN C"/>
    <property type="match status" value="1"/>
</dbReference>
<comment type="caution">
    <text evidence="8">The sequence shown here is derived from an EMBL/GenBank/DDBJ whole genome shotgun (WGS) entry which is preliminary data.</text>
</comment>
<gene>
    <name evidence="8" type="ORF">CLV43_101654</name>
</gene>
<comment type="subcellular location">
    <subcellularLocation>
        <location evidence="1">Cell membrane</location>
        <topology evidence="1">Single-pass membrane protein</topology>
    </subcellularLocation>
</comment>
<keyword evidence="4 6" id="KW-1133">Transmembrane helix</keyword>
<keyword evidence="9" id="KW-1185">Reference proteome</keyword>
<proteinExistence type="predicted"/>
<dbReference type="InterPro" id="IPR007168">
    <property type="entry name" value="Phageshock_PspC_N"/>
</dbReference>
<protein>
    <submittedName>
        <fullName evidence="8">Phage shock protein C (PspC) family protein</fullName>
    </submittedName>
</protein>
<feature type="domain" description="Phage shock protein PspC N-terminal" evidence="7">
    <location>
        <begin position="26"/>
        <end position="84"/>
    </location>
</feature>
<dbReference type="PANTHER" id="PTHR33885">
    <property type="entry name" value="PHAGE SHOCK PROTEIN C"/>
    <property type="match status" value="1"/>
</dbReference>
<evidence type="ECO:0000256" key="4">
    <source>
        <dbReference type="ARBA" id="ARBA00022989"/>
    </source>
</evidence>
<evidence type="ECO:0000256" key="1">
    <source>
        <dbReference type="ARBA" id="ARBA00004162"/>
    </source>
</evidence>
<dbReference type="InterPro" id="IPR052027">
    <property type="entry name" value="PspC"/>
</dbReference>
<dbReference type="Proteomes" id="UP000239494">
    <property type="component" value="Unassembled WGS sequence"/>
</dbReference>
<evidence type="ECO:0000256" key="5">
    <source>
        <dbReference type="ARBA" id="ARBA00023136"/>
    </source>
</evidence>
<evidence type="ECO:0000256" key="3">
    <source>
        <dbReference type="ARBA" id="ARBA00022692"/>
    </source>
</evidence>
<keyword evidence="2" id="KW-1003">Cell membrane</keyword>
<evidence type="ECO:0000256" key="6">
    <source>
        <dbReference type="SAM" id="Phobius"/>
    </source>
</evidence>